<comment type="caution">
    <text evidence="5">The sequence shown here is derived from an EMBL/GenBank/DDBJ whole genome shotgun (WGS) entry which is preliminary data.</text>
</comment>
<reference evidence="5 6" key="1">
    <citation type="submission" date="2024-03" db="EMBL/GenBank/DDBJ databases">
        <title>Whole genomes of four grape xylem sap localized bacterial endophytes.</title>
        <authorList>
            <person name="Kumar G."/>
            <person name="Savka M.A."/>
        </authorList>
    </citation>
    <scope>NUCLEOTIDE SEQUENCE [LARGE SCALE GENOMIC DNA]</scope>
    <source>
        <strain evidence="5 6">RIT_GXS8</strain>
    </source>
</reference>
<dbReference type="PANTHER" id="PTHR42788:SF20">
    <property type="entry name" value="ABC TRANSPORTER ATP-BINDING PROTEIN"/>
    <property type="match status" value="1"/>
</dbReference>
<dbReference type="SMART" id="SM00382">
    <property type="entry name" value="AAA"/>
    <property type="match status" value="1"/>
</dbReference>
<dbReference type="InterPro" id="IPR003439">
    <property type="entry name" value="ABC_transporter-like_ATP-bd"/>
</dbReference>
<dbReference type="PANTHER" id="PTHR42788">
    <property type="entry name" value="TAURINE IMPORT ATP-BINDING PROTEIN-RELATED"/>
    <property type="match status" value="1"/>
</dbReference>
<proteinExistence type="predicted"/>
<dbReference type="InterPro" id="IPR027417">
    <property type="entry name" value="P-loop_NTPase"/>
</dbReference>
<dbReference type="Gene3D" id="3.40.50.300">
    <property type="entry name" value="P-loop containing nucleotide triphosphate hydrolases"/>
    <property type="match status" value="1"/>
</dbReference>
<dbReference type="PROSITE" id="PS00211">
    <property type="entry name" value="ABC_TRANSPORTER_1"/>
    <property type="match status" value="1"/>
</dbReference>
<name>A0ABU8Y8X4_9MICO</name>
<keyword evidence="1" id="KW-0813">Transport</keyword>
<dbReference type="InterPro" id="IPR050166">
    <property type="entry name" value="ABC_transporter_ATP-bind"/>
</dbReference>
<dbReference type="GO" id="GO:0005524">
    <property type="term" value="F:ATP binding"/>
    <property type="evidence" value="ECO:0007669"/>
    <property type="project" value="UniProtKB-KW"/>
</dbReference>
<dbReference type="EMBL" id="JBBLYY010000037">
    <property type="protein sequence ID" value="MEK0171266.1"/>
    <property type="molecule type" value="Genomic_DNA"/>
</dbReference>
<dbReference type="CDD" id="cd03293">
    <property type="entry name" value="ABC_NrtD_SsuB_transporters"/>
    <property type="match status" value="1"/>
</dbReference>
<dbReference type="RefSeq" id="WP_123313594.1">
    <property type="nucleotide sequence ID" value="NZ_JBBKAP010000062.1"/>
</dbReference>
<evidence type="ECO:0000313" key="6">
    <source>
        <dbReference type="Proteomes" id="UP001370299"/>
    </source>
</evidence>
<evidence type="ECO:0000256" key="1">
    <source>
        <dbReference type="ARBA" id="ARBA00022448"/>
    </source>
</evidence>
<sequence>MTTSAVRVDAVRKVYGSGPSAMVALDDARLTIEPGKFVSLIGPSGCGKSTLLRLVAGLEPADRGDVRVHGVTPAQACAAKLIGLVPQTPALLPWLTVLQNVSLAARVNPGAGRRRAAIDDLEERGTGAGPDMRELLRMAGLGEAMDKLPAQLSGGMQQRAAIVRAFGLRPDVLLMDEPFSALDEFTRESLQDQLLDLWDELRTTVLFVTHSVSEAVRMSDTVVVMAPRPGRIVDVIDIDLPRPRNQRLFEEQRFHEYEDLVRTRLHSAWRTADAA</sequence>
<evidence type="ECO:0000256" key="3">
    <source>
        <dbReference type="ARBA" id="ARBA00022840"/>
    </source>
</evidence>
<dbReference type="Pfam" id="PF00005">
    <property type="entry name" value="ABC_tran"/>
    <property type="match status" value="1"/>
</dbReference>
<dbReference type="Proteomes" id="UP001370299">
    <property type="component" value="Unassembled WGS sequence"/>
</dbReference>
<feature type="domain" description="ABC transporter" evidence="4">
    <location>
        <begin position="6"/>
        <end position="252"/>
    </location>
</feature>
<keyword evidence="3 5" id="KW-0067">ATP-binding</keyword>
<dbReference type="SUPFAM" id="SSF52540">
    <property type="entry name" value="P-loop containing nucleoside triphosphate hydrolases"/>
    <property type="match status" value="1"/>
</dbReference>
<evidence type="ECO:0000259" key="4">
    <source>
        <dbReference type="PROSITE" id="PS50893"/>
    </source>
</evidence>
<keyword evidence="2" id="KW-0547">Nucleotide-binding</keyword>
<protein>
    <submittedName>
        <fullName evidence="5">ABC transporter ATP-binding protein</fullName>
    </submittedName>
</protein>
<dbReference type="PROSITE" id="PS50893">
    <property type="entry name" value="ABC_TRANSPORTER_2"/>
    <property type="match status" value="1"/>
</dbReference>
<dbReference type="InterPro" id="IPR003593">
    <property type="entry name" value="AAA+_ATPase"/>
</dbReference>
<evidence type="ECO:0000313" key="5">
    <source>
        <dbReference type="EMBL" id="MEK0171266.1"/>
    </source>
</evidence>
<organism evidence="5 6">
    <name type="scientific">Curtobacterium citreum</name>
    <dbReference type="NCBI Taxonomy" id="2036"/>
    <lineage>
        <taxon>Bacteria</taxon>
        <taxon>Bacillati</taxon>
        <taxon>Actinomycetota</taxon>
        <taxon>Actinomycetes</taxon>
        <taxon>Micrococcales</taxon>
        <taxon>Microbacteriaceae</taxon>
        <taxon>Curtobacterium</taxon>
    </lineage>
</organism>
<dbReference type="InterPro" id="IPR017871">
    <property type="entry name" value="ABC_transporter-like_CS"/>
</dbReference>
<gene>
    <name evidence="5" type="ORF">WMN62_07280</name>
</gene>
<keyword evidence="6" id="KW-1185">Reference proteome</keyword>
<accession>A0ABU8Y8X4</accession>
<evidence type="ECO:0000256" key="2">
    <source>
        <dbReference type="ARBA" id="ARBA00022741"/>
    </source>
</evidence>